<evidence type="ECO:0008006" key="4">
    <source>
        <dbReference type="Google" id="ProtNLM"/>
    </source>
</evidence>
<dbReference type="AlphaFoldDB" id="A0A4Y3TVA2"/>
<keyword evidence="3" id="KW-1185">Reference proteome</keyword>
<feature type="signal peptide" evidence="1">
    <location>
        <begin position="1"/>
        <end position="35"/>
    </location>
</feature>
<comment type="caution">
    <text evidence="2">The sequence shown here is derived from an EMBL/GenBank/DDBJ whole genome shotgun (WGS) entry which is preliminary data.</text>
</comment>
<sequence length="178" mass="19461">MPDHMMKTRPLPLRRLLAAGLALCLPAIGTPLAQAREGWHSAWQERAAPPSQVAATCDNAGFLAAQNNFEQGGPKGDTPVHICGTVLTLAPVAKKTRSGVHGYFYVAVTPTISIRVVANLDEMRAPAWPWVAKGDHVEVIGRYYYDSYRRQGIDWTHHGTGRSWSIPGSVTVNGTRYD</sequence>
<evidence type="ECO:0000256" key="1">
    <source>
        <dbReference type="SAM" id="SignalP"/>
    </source>
</evidence>
<evidence type="ECO:0000313" key="2">
    <source>
        <dbReference type="EMBL" id="GEB85782.1"/>
    </source>
</evidence>
<protein>
    <recommendedName>
        <fullName evidence="4">DUF3465 domain-containing protein</fullName>
    </recommendedName>
</protein>
<dbReference type="EMBL" id="BJMV01000007">
    <property type="protein sequence ID" value="GEB85782.1"/>
    <property type="molecule type" value="Genomic_DNA"/>
</dbReference>
<organism evidence="2 3">
    <name type="scientific">Acetobacter peroxydans</name>
    <dbReference type="NCBI Taxonomy" id="104098"/>
    <lineage>
        <taxon>Bacteria</taxon>
        <taxon>Pseudomonadati</taxon>
        <taxon>Pseudomonadota</taxon>
        <taxon>Alphaproteobacteria</taxon>
        <taxon>Acetobacterales</taxon>
        <taxon>Acetobacteraceae</taxon>
        <taxon>Acetobacter</taxon>
    </lineage>
</organism>
<evidence type="ECO:0000313" key="3">
    <source>
        <dbReference type="Proteomes" id="UP000317730"/>
    </source>
</evidence>
<gene>
    <name evidence="2" type="ORF">APE01nite_15790</name>
</gene>
<dbReference type="Proteomes" id="UP000317730">
    <property type="component" value="Unassembled WGS sequence"/>
</dbReference>
<name>A0A4Y3TVA2_9PROT</name>
<feature type="chain" id="PRO_5021371481" description="DUF3465 domain-containing protein" evidence="1">
    <location>
        <begin position="36"/>
        <end position="178"/>
    </location>
</feature>
<accession>A0A4Y3TVA2</accession>
<proteinExistence type="predicted"/>
<reference evidence="2 3" key="1">
    <citation type="submission" date="2019-06" db="EMBL/GenBank/DDBJ databases">
        <title>Whole genome shotgun sequence of Acetobacter peroxydans NBRC 13755.</title>
        <authorList>
            <person name="Hosoyama A."/>
            <person name="Uohara A."/>
            <person name="Ohji S."/>
            <person name="Ichikawa N."/>
        </authorList>
    </citation>
    <scope>NUCLEOTIDE SEQUENCE [LARGE SCALE GENOMIC DNA]</scope>
    <source>
        <strain evidence="2 3">NBRC 13755</strain>
    </source>
</reference>
<keyword evidence="1" id="KW-0732">Signal</keyword>